<keyword evidence="1" id="KW-0472">Membrane</keyword>
<organism evidence="2">
    <name type="scientific">uncultured Solirubrobacteraceae bacterium</name>
    <dbReference type="NCBI Taxonomy" id="1162706"/>
    <lineage>
        <taxon>Bacteria</taxon>
        <taxon>Bacillati</taxon>
        <taxon>Actinomycetota</taxon>
        <taxon>Thermoleophilia</taxon>
        <taxon>Solirubrobacterales</taxon>
        <taxon>Solirubrobacteraceae</taxon>
        <taxon>environmental samples</taxon>
    </lineage>
</organism>
<keyword evidence="1" id="KW-1133">Transmembrane helix</keyword>
<reference evidence="2" key="1">
    <citation type="submission" date="2020-02" db="EMBL/GenBank/DDBJ databases">
        <authorList>
            <person name="Meier V. D."/>
        </authorList>
    </citation>
    <scope>NUCLEOTIDE SEQUENCE</scope>
    <source>
        <strain evidence="2">AVDCRST_MAG69</strain>
    </source>
</reference>
<protein>
    <submittedName>
        <fullName evidence="2">Uncharacterized protein</fullName>
    </submittedName>
</protein>
<feature type="transmembrane region" description="Helical" evidence="1">
    <location>
        <begin position="57"/>
        <end position="77"/>
    </location>
</feature>
<keyword evidence="1" id="KW-0812">Transmembrane</keyword>
<evidence type="ECO:0000313" key="2">
    <source>
        <dbReference type="EMBL" id="CAA9517956.1"/>
    </source>
</evidence>
<accession>A0A6J4TAB3</accession>
<dbReference type="EMBL" id="CADCVP010000317">
    <property type="protein sequence ID" value="CAA9517956.1"/>
    <property type="molecule type" value="Genomic_DNA"/>
</dbReference>
<gene>
    <name evidence="2" type="ORF">AVDCRST_MAG69-2885</name>
</gene>
<proteinExistence type="predicted"/>
<dbReference type="AlphaFoldDB" id="A0A6J4TAB3"/>
<sequence>MTGPDGIEARLAQALAPVDPPQELAEQLETAFGSIVEAAAGELEGWELSAMGDPRNWARPAGAVVVGSAAAAGLVLVRTRRARHRRRAQSRNGIELVGRTVRDLRHEIGRVVTETVRRR</sequence>
<evidence type="ECO:0000256" key="1">
    <source>
        <dbReference type="SAM" id="Phobius"/>
    </source>
</evidence>
<name>A0A6J4TAB3_9ACTN</name>